<dbReference type="AlphaFoldDB" id="A0A4D4L204"/>
<dbReference type="InterPro" id="IPR032783">
    <property type="entry name" value="AraC_lig"/>
</dbReference>
<dbReference type="Pfam" id="PF12852">
    <property type="entry name" value="Cupin_6"/>
    <property type="match status" value="1"/>
</dbReference>
<feature type="domain" description="AraC-type transcription regulator ligand-binding" evidence="3">
    <location>
        <begin position="2"/>
        <end position="103"/>
    </location>
</feature>
<feature type="region of interest" description="Disordered" evidence="2">
    <location>
        <begin position="96"/>
        <end position="134"/>
    </location>
</feature>
<evidence type="ECO:0000256" key="2">
    <source>
        <dbReference type="SAM" id="MobiDB-lite"/>
    </source>
</evidence>
<evidence type="ECO:0000259" key="3">
    <source>
        <dbReference type="Pfam" id="PF12852"/>
    </source>
</evidence>
<feature type="compositionally biased region" description="Low complexity" evidence="2">
    <location>
        <begin position="96"/>
        <end position="112"/>
    </location>
</feature>
<feature type="compositionally biased region" description="Basic residues" evidence="2">
    <location>
        <begin position="121"/>
        <end position="134"/>
    </location>
</feature>
<dbReference type="Proteomes" id="UP000301309">
    <property type="component" value="Unassembled WGS sequence"/>
</dbReference>
<reference evidence="4 5" key="1">
    <citation type="journal article" date="2020" name="Int. J. Syst. Evol. Microbiol.">
        <title>Reclassification of Streptomyces castelarensis and Streptomyces sporoclivatus as later heterotypic synonyms of Streptomyces antimycoticus.</title>
        <authorList>
            <person name="Komaki H."/>
            <person name="Tamura T."/>
        </authorList>
    </citation>
    <scope>NUCLEOTIDE SEQUENCE [LARGE SCALE GENOMIC DNA]</scope>
    <source>
        <strain evidence="4 5">NBRC 13459</strain>
    </source>
</reference>
<gene>
    <name evidence="4" type="ORF">SVIO_038290</name>
</gene>
<proteinExistence type="predicted"/>
<protein>
    <recommendedName>
        <fullName evidence="3">AraC-type transcription regulator ligand-binding domain-containing protein</fullName>
    </recommendedName>
</protein>
<organism evidence="4 5">
    <name type="scientific">Streptomyces violaceusniger</name>
    <dbReference type="NCBI Taxonomy" id="68280"/>
    <lineage>
        <taxon>Bacteria</taxon>
        <taxon>Bacillati</taxon>
        <taxon>Actinomycetota</taxon>
        <taxon>Actinomycetes</taxon>
        <taxon>Kitasatosporales</taxon>
        <taxon>Streptomycetaceae</taxon>
        <taxon>Streptomyces</taxon>
        <taxon>Streptomyces violaceusniger group</taxon>
    </lineage>
</organism>
<sequence>MDPVDDLLATMKIEDARYVRVDARAPWGISFPPRHLARLVLVSSGSCLLVADTLAGPQRLETNDCFLVRAGVGFTLQDEAGSEVVDCDGLVSRAPAARRGSGATVSSRGSSPPGSPSTPWRRNRSSRSCRRCSG</sequence>
<keyword evidence="5" id="KW-1185">Reference proteome</keyword>
<comment type="caution">
    <text evidence="4">The sequence shown here is derived from an EMBL/GenBank/DDBJ whole genome shotgun (WGS) entry which is preliminary data.</text>
</comment>
<accession>A0A4D4L204</accession>
<evidence type="ECO:0000313" key="4">
    <source>
        <dbReference type="EMBL" id="GDY53206.1"/>
    </source>
</evidence>
<evidence type="ECO:0000313" key="5">
    <source>
        <dbReference type="Proteomes" id="UP000301309"/>
    </source>
</evidence>
<dbReference type="GO" id="GO:0003677">
    <property type="term" value="F:DNA binding"/>
    <property type="evidence" value="ECO:0007669"/>
    <property type="project" value="UniProtKB-KW"/>
</dbReference>
<evidence type="ECO:0000256" key="1">
    <source>
        <dbReference type="ARBA" id="ARBA00023125"/>
    </source>
</evidence>
<dbReference type="EMBL" id="BJHW01000001">
    <property type="protein sequence ID" value="GDY53206.1"/>
    <property type="molecule type" value="Genomic_DNA"/>
</dbReference>
<name>A0A4D4L204_STRVO</name>
<keyword evidence="1" id="KW-0238">DNA-binding</keyword>